<evidence type="ECO:0000313" key="2">
    <source>
        <dbReference type="Proteomes" id="UP000194236"/>
    </source>
</evidence>
<dbReference type="InterPro" id="IPR033228">
    <property type="entry name" value="SZT2"/>
</dbReference>
<organism evidence="1 2">
    <name type="scientific">Euroglyphus maynei</name>
    <name type="common">Mayne's house dust mite</name>
    <dbReference type="NCBI Taxonomy" id="6958"/>
    <lineage>
        <taxon>Eukaryota</taxon>
        <taxon>Metazoa</taxon>
        <taxon>Ecdysozoa</taxon>
        <taxon>Arthropoda</taxon>
        <taxon>Chelicerata</taxon>
        <taxon>Arachnida</taxon>
        <taxon>Acari</taxon>
        <taxon>Acariformes</taxon>
        <taxon>Sarcoptiformes</taxon>
        <taxon>Astigmata</taxon>
        <taxon>Psoroptidia</taxon>
        <taxon>Analgoidea</taxon>
        <taxon>Pyroglyphidae</taxon>
        <taxon>Pyroglyphinae</taxon>
        <taxon>Euroglyphus</taxon>
    </lineage>
</organism>
<dbReference type="Proteomes" id="UP000194236">
    <property type="component" value="Unassembled WGS sequence"/>
</dbReference>
<name>A0A1Y3B5Q6_EURMA</name>
<dbReference type="EMBL" id="MUJZ01038781">
    <property type="protein sequence ID" value="OTF76170.1"/>
    <property type="molecule type" value="Genomic_DNA"/>
</dbReference>
<protein>
    <submittedName>
        <fullName evidence="1">Uncharacterized protein</fullName>
    </submittedName>
</protein>
<proteinExistence type="predicted"/>
<keyword evidence="2" id="KW-1185">Reference proteome</keyword>
<reference evidence="1 2" key="1">
    <citation type="submission" date="2017-03" db="EMBL/GenBank/DDBJ databases">
        <title>Genome Survey of Euroglyphus maynei.</title>
        <authorList>
            <person name="Arlian L.G."/>
            <person name="Morgan M.S."/>
            <person name="Rider S.D."/>
        </authorList>
    </citation>
    <scope>NUCLEOTIDE SEQUENCE [LARGE SCALE GENOMIC DNA]</scope>
    <source>
        <strain evidence="1">Arlian Lab</strain>
        <tissue evidence="1">Whole body</tissue>
    </source>
</reference>
<dbReference type="GO" id="GO:0005777">
    <property type="term" value="C:peroxisome"/>
    <property type="evidence" value="ECO:0007669"/>
    <property type="project" value="InterPro"/>
</dbReference>
<evidence type="ECO:0000313" key="1">
    <source>
        <dbReference type="EMBL" id="OTF76170.1"/>
    </source>
</evidence>
<dbReference type="AlphaFoldDB" id="A0A1Y3B5Q6"/>
<gene>
    <name evidence="1" type="ORF">BLA29_004800</name>
</gene>
<sequence length="451" mass="53433">MNFLDELDSIKVRMHLHSFTYDYHLRTIHSYISGRQLFQHGYHLISFLDDFIRYYQKAPNYARNHIYTDNLLYESKRITADQLFSYIIKHKHNYNINVFSMNTTFATIDQSTGMNEEYVLIHLSTHRIPYLDENCIQQEDNFDVALLVAYQKVNNARILKPRQLCLKFYLLLTSQRELFPKLYSIRHKGQFKTIRMLLMGNNNNNGNNSNGNNGTQTINKSTLVHNPIDENVHHHHSIDRSIYAGICDEKINYLGYFNAHEIVMLQILEQKVNETKHYLEGIIKTAEIDCRRDYLWDTMIGSTTTSNEQQMTMEDFDELLSLVKSIRLDEYDPLLSEFNSFNIHWYQLLAQKLEFKFDNNRCRKFYNRNISSFKMAILESSSSSSNLKDCFILFHLRNAPSFIVEFRIVFNKPSSTTIDEDFFRRCDHRYHELIEDFVNTCAAHLLTMLLS</sequence>
<accession>A0A1Y3B5Q6</accession>
<dbReference type="OrthoDB" id="6516225at2759"/>
<comment type="caution">
    <text evidence="1">The sequence shown here is derived from an EMBL/GenBank/DDBJ whole genome shotgun (WGS) entry which is preliminary data.</text>
</comment>
<dbReference type="PANTHER" id="PTHR14918">
    <property type="entry name" value="KICSTOR COMPLEX PROTEIN SZT2"/>
    <property type="match status" value="1"/>
</dbReference>
<dbReference type="PANTHER" id="PTHR14918:SF3">
    <property type="entry name" value="KICSTOR COMPLEX PROTEIN SZT2"/>
    <property type="match status" value="1"/>
</dbReference>